<dbReference type="EC" id="2.7.7.65" evidence="2"/>
<accession>A0A0N0M0S8</accession>
<evidence type="ECO:0000256" key="1">
    <source>
        <dbReference type="ARBA" id="ARBA00001946"/>
    </source>
</evidence>
<comment type="caution">
    <text evidence="6">The sequence shown here is derived from an EMBL/GenBank/DDBJ whole genome shotgun (WGS) entry which is preliminary data.</text>
</comment>
<dbReference type="InterPro" id="IPR000160">
    <property type="entry name" value="GGDEF_dom"/>
</dbReference>
<dbReference type="SUPFAM" id="SSF55073">
    <property type="entry name" value="Nucleotide cyclase"/>
    <property type="match status" value="1"/>
</dbReference>
<feature type="transmembrane region" description="Helical" evidence="4">
    <location>
        <begin position="138"/>
        <end position="157"/>
    </location>
</feature>
<protein>
    <recommendedName>
        <fullName evidence="2">diguanylate cyclase</fullName>
        <ecNumber evidence="2">2.7.7.65</ecNumber>
    </recommendedName>
</protein>
<dbReference type="EMBL" id="LHPH01000007">
    <property type="protein sequence ID" value="KPH63809.1"/>
    <property type="molecule type" value="Genomic_DNA"/>
</dbReference>
<keyword evidence="7" id="KW-1185">Reference proteome</keyword>
<dbReference type="STRING" id="187330.AMS58_02490"/>
<dbReference type="Pfam" id="PF00990">
    <property type="entry name" value="GGDEF"/>
    <property type="match status" value="1"/>
</dbReference>
<dbReference type="GO" id="GO:0043709">
    <property type="term" value="P:cell adhesion involved in single-species biofilm formation"/>
    <property type="evidence" value="ECO:0007669"/>
    <property type="project" value="TreeGrafter"/>
</dbReference>
<dbReference type="OrthoDB" id="9812260at2"/>
<proteinExistence type="predicted"/>
<dbReference type="InterPro" id="IPR029787">
    <property type="entry name" value="Nucleotide_cyclase"/>
</dbReference>
<evidence type="ECO:0000256" key="2">
    <source>
        <dbReference type="ARBA" id="ARBA00012528"/>
    </source>
</evidence>
<sequence length="331" mass="36939">MKRVNHTSKHPEFLLKSALNVSLVSVIAIAPFTVYDFYVIKNGMGFLGVIAILFCTFNAVLCFKGTYSLPLNLFATMPIMAGCSLAAINVWGVTASFWAYPAVLTCYFVLPLYLARLANIVYLAIILPFGWYNLSPDVFARFYAVLISISIFAYLTLKEIALQHAQLHRLSITDVLTGLNNRFLLSDSLENAIFINQCEKAPMSILMLDLDHFKKVNDQYGHDVGDEVLKGFAAIMKANSNSNDILFRLGGEEFLILLHSADENQAIQAAEQIRSHVQKSKLLPEGELTVSIGVCELVCNKHRKDWLKQCDANLYLAKNRGRNKVVACSQC</sequence>
<comment type="catalytic activity">
    <reaction evidence="3">
        <text>2 GTP = 3',3'-c-di-GMP + 2 diphosphate</text>
        <dbReference type="Rhea" id="RHEA:24898"/>
        <dbReference type="ChEBI" id="CHEBI:33019"/>
        <dbReference type="ChEBI" id="CHEBI:37565"/>
        <dbReference type="ChEBI" id="CHEBI:58805"/>
        <dbReference type="EC" id="2.7.7.65"/>
    </reaction>
</comment>
<dbReference type="GO" id="GO:0005886">
    <property type="term" value="C:plasma membrane"/>
    <property type="evidence" value="ECO:0007669"/>
    <property type="project" value="TreeGrafter"/>
</dbReference>
<dbReference type="InterPro" id="IPR043128">
    <property type="entry name" value="Rev_trsase/Diguanyl_cyclase"/>
</dbReference>
<evidence type="ECO:0000256" key="3">
    <source>
        <dbReference type="ARBA" id="ARBA00034247"/>
    </source>
</evidence>
<dbReference type="CDD" id="cd01949">
    <property type="entry name" value="GGDEF"/>
    <property type="match status" value="1"/>
</dbReference>
<dbReference type="PATRIC" id="fig|187330.3.peg.3597"/>
<dbReference type="Gene3D" id="3.30.70.270">
    <property type="match status" value="1"/>
</dbReference>
<evidence type="ECO:0000313" key="7">
    <source>
        <dbReference type="Proteomes" id="UP000037848"/>
    </source>
</evidence>
<dbReference type="Proteomes" id="UP000037848">
    <property type="component" value="Unassembled WGS sequence"/>
</dbReference>
<reference evidence="6 7" key="1">
    <citation type="submission" date="2015-08" db="EMBL/GenBank/DDBJ databases">
        <title>Draft Genome Sequence of Pseudoalteromonas porphyrae UCD-SED14.</title>
        <authorList>
            <person name="Coil D.A."/>
            <person name="Jospin G."/>
            <person name="Lee R.D."/>
            <person name="Eisen J.A."/>
        </authorList>
    </citation>
    <scope>NUCLEOTIDE SEQUENCE [LARGE SCALE GENOMIC DNA]</scope>
    <source>
        <strain evidence="6 7">UCD-SED14</strain>
    </source>
</reference>
<organism evidence="6 7">
    <name type="scientific">Pseudoalteromonas porphyrae</name>
    <dbReference type="NCBI Taxonomy" id="187330"/>
    <lineage>
        <taxon>Bacteria</taxon>
        <taxon>Pseudomonadati</taxon>
        <taxon>Pseudomonadota</taxon>
        <taxon>Gammaproteobacteria</taxon>
        <taxon>Alteromonadales</taxon>
        <taxon>Pseudoalteromonadaceae</taxon>
        <taxon>Pseudoalteromonas</taxon>
    </lineage>
</organism>
<feature type="transmembrane region" description="Helical" evidence="4">
    <location>
        <begin position="46"/>
        <end position="67"/>
    </location>
</feature>
<dbReference type="RefSeq" id="WP_082355631.1">
    <property type="nucleotide sequence ID" value="NZ_LHPH01000007.1"/>
</dbReference>
<dbReference type="PROSITE" id="PS50887">
    <property type="entry name" value="GGDEF"/>
    <property type="match status" value="1"/>
</dbReference>
<gene>
    <name evidence="6" type="ORF">ADS77_07795</name>
</gene>
<name>A0A0N0M0S8_9GAMM</name>
<keyword evidence="4" id="KW-0812">Transmembrane</keyword>
<dbReference type="InterPro" id="IPR050469">
    <property type="entry name" value="Diguanylate_Cyclase"/>
</dbReference>
<dbReference type="SMART" id="SM00267">
    <property type="entry name" value="GGDEF"/>
    <property type="match status" value="1"/>
</dbReference>
<comment type="cofactor">
    <cofactor evidence="1">
        <name>Mg(2+)</name>
        <dbReference type="ChEBI" id="CHEBI:18420"/>
    </cofactor>
</comment>
<dbReference type="GO" id="GO:0052621">
    <property type="term" value="F:diguanylate cyclase activity"/>
    <property type="evidence" value="ECO:0007669"/>
    <property type="project" value="UniProtKB-EC"/>
</dbReference>
<dbReference type="PANTHER" id="PTHR45138">
    <property type="entry name" value="REGULATORY COMPONENTS OF SENSORY TRANSDUCTION SYSTEM"/>
    <property type="match status" value="1"/>
</dbReference>
<dbReference type="GO" id="GO:1902201">
    <property type="term" value="P:negative regulation of bacterial-type flagellum-dependent cell motility"/>
    <property type="evidence" value="ECO:0007669"/>
    <property type="project" value="TreeGrafter"/>
</dbReference>
<feature type="transmembrane region" description="Helical" evidence="4">
    <location>
        <begin position="112"/>
        <end position="132"/>
    </location>
</feature>
<dbReference type="NCBIfam" id="TIGR00254">
    <property type="entry name" value="GGDEF"/>
    <property type="match status" value="1"/>
</dbReference>
<evidence type="ECO:0000256" key="4">
    <source>
        <dbReference type="SAM" id="Phobius"/>
    </source>
</evidence>
<dbReference type="PANTHER" id="PTHR45138:SF9">
    <property type="entry name" value="DIGUANYLATE CYCLASE DGCM-RELATED"/>
    <property type="match status" value="1"/>
</dbReference>
<evidence type="ECO:0000313" key="6">
    <source>
        <dbReference type="EMBL" id="KPH63809.1"/>
    </source>
</evidence>
<feature type="domain" description="GGDEF" evidence="5">
    <location>
        <begin position="201"/>
        <end position="330"/>
    </location>
</feature>
<feature type="transmembrane region" description="Helical" evidence="4">
    <location>
        <begin position="79"/>
        <end position="100"/>
    </location>
</feature>
<evidence type="ECO:0000259" key="5">
    <source>
        <dbReference type="PROSITE" id="PS50887"/>
    </source>
</evidence>
<dbReference type="AlphaFoldDB" id="A0A0N0M0S8"/>
<keyword evidence="4" id="KW-0472">Membrane</keyword>
<keyword evidence="4" id="KW-1133">Transmembrane helix</keyword>
<feature type="transmembrane region" description="Helical" evidence="4">
    <location>
        <begin position="20"/>
        <end position="39"/>
    </location>
</feature>
<dbReference type="FunFam" id="3.30.70.270:FF:000001">
    <property type="entry name" value="Diguanylate cyclase domain protein"/>
    <property type="match status" value="1"/>
</dbReference>